<gene>
    <name evidence="9" type="ORF">BCR33DRAFT_720275</name>
</gene>
<proteinExistence type="predicted"/>
<evidence type="ECO:0000256" key="6">
    <source>
        <dbReference type="ARBA" id="ARBA00022989"/>
    </source>
</evidence>
<accession>A0A1Y2BW77</accession>
<evidence type="ECO:0000256" key="5">
    <source>
        <dbReference type="ARBA" id="ARBA00022824"/>
    </source>
</evidence>
<feature type="transmembrane region" description="Helical" evidence="8">
    <location>
        <begin position="122"/>
        <end position="145"/>
    </location>
</feature>
<feature type="transmembrane region" description="Helical" evidence="8">
    <location>
        <begin position="45"/>
        <end position="69"/>
    </location>
</feature>
<evidence type="ECO:0000256" key="2">
    <source>
        <dbReference type="ARBA" id="ARBA00004687"/>
    </source>
</evidence>
<feature type="transmembrane region" description="Helical" evidence="8">
    <location>
        <begin position="12"/>
        <end position="33"/>
    </location>
</feature>
<evidence type="ECO:0000256" key="8">
    <source>
        <dbReference type="SAM" id="Phobius"/>
    </source>
</evidence>
<keyword evidence="7 8" id="KW-0472">Membrane</keyword>
<dbReference type="Proteomes" id="UP000193642">
    <property type="component" value="Unassembled WGS sequence"/>
</dbReference>
<feature type="transmembrane region" description="Helical" evidence="8">
    <location>
        <begin position="81"/>
        <end position="101"/>
    </location>
</feature>
<comment type="caution">
    <text evidence="9">The sequence shown here is derived from an EMBL/GenBank/DDBJ whole genome shotgun (WGS) entry which is preliminary data.</text>
</comment>
<dbReference type="AlphaFoldDB" id="A0A1Y2BW77"/>
<evidence type="ECO:0000256" key="7">
    <source>
        <dbReference type="ARBA" id="ARBA00023136"/>
    </source>
</evidence>
<dbReference type="Pfam" id="PF06699">
    <property type="entry name" value="PIG-F"/>
    <property type="match status" value="1"/>
</dbReference>
<keyword evidence="6 8" id="KW-1133">Transmembrane helix</keyword>
<evidence type="ECO:0008006" key="11">
    <source>
        <dbReference type="Google" id="ProtNLM"/>
    </source>
</evidence>
<keyword evidence="10" id="KW-1185">Reference proteome</keyword>
<dbReference type="OrthoDB" id="17366at2759"/>
<comment type="subcellular location">
    <subcellularLocation>
        <location evidence="1">Endoplasmic reticulum membrane</location>
        <topology evidence="1">Multi-pass membrane protein</topology>
    </subcellularLocation>
</comment>
<evidence type="ECO:0000313" key="10">
    <source>
        <dbReference type="Proteomes" id="UP000193642"/>
    </source>
</evidence>
<dbReference type="GO" id="GO:0005789">
    <property type="term" value="C:endoplasmic reticulum membrane"/>
    <property type="evidence" value="ECO:0007669"/>
    <property type="project" value="UniProtKB-SubCell"/>
</dbReference>
<evidence type="ECO:0000256" key="4">
    <source>
        <dbReference type="ARBA" id="ARBA00022692"/>
    </source>
</evidence>
<evidence type="ECO:0000313" key="9">
    <source>
        <dbReference type="EMBL" id="ORY39006.1"/>
    </source>
</evidence>
<feature type="transmembrane region" description="Helical" evidence="8">
    <location>
        <begin position="151"/>
        <end position="177"/>
    </location>
</feature>
<reference evidence="9 10" key="1">
    <citation type="submission" date="2016-07" db="EMBL/GenBank/DDBJ databases">
        <title>Pervasive Adenine N6-methylation of Active Genes in Fungi.</title>
        <authorList>
            <consortium name="DOE Joint Genome Institute"/>
            <person name="Mondo S.J."/>
            <person name="Dannebaum R.O."/>
            <person name="Kuo R.C."/>
            <person name="Labutti K."/>
            <person name="Haridas S."/>
            <person name="Kuo A."/>
            <person name="Salamov A."/>
            <person name="Ahrendt S.R."/>
            <person name="Lipzen A."/>
            <person name="Sullivan W."/>
            <person name="Andreopoulos W.B."/>
            <person name="Clum A."/>
            <person name="Lindquist E."/>
            <person name="Daum C."/>
            <person name="Ramamoorthy G.K."/>
            <person name="Gryganskyi A."/>
            <person name="Culley D."/>
            <person name="Magnuson J.K."/>
            <person name="James T.Y."/>
            <person name="O'Malley M.A."/>
            <person name="Stajich J.E."/>
            <person name="Spatafora J.W."/>
            <person name="Visel A."/>
            <person name="Grigoriev I.V."/>
        </authorList>
    </citation>
    <scope>NUCLEOTIDE SEQUENCE [LARGE SCALE GENOMIC DNA]</scope>
    <source>
        <strain evidence="9 10">JEL800</strain>
    </source>
</reference>
<dbReference type="STRING" id="329046.A0A1Y2BW77"/>
<dbReference type="UniPathway" id="UPA00196"/>
<organism evidence="9 10">
    <name type="scientific">Rhizoclosmatium globosum</name>
    <dbReference type="NCBI Taxonomy" id="329046"/>
    <lineage>
        <taxon>Eukaryota</taxon>
        <taxon>Fungi</taxon>
        <taxon>Fungi incertae sedis</taxon>
        <taxon>Chytridiomycota</taxon>
        <taxon>Chytridiomycota incertae sedis</taxon>
        <taxon>Chytridiomycetes</taxon>
        <taxon>Chytridiales</taxon>
        <taxon>Chytriomycetaceae</taxon>
        <taxon>Rhizoclosmatium</taxon>
    </lineage>
</organism>
<sequence length="182" mass="19852">MASLLTIISADPVGVLSKASVFSFIAFAVFNGLNPGKRAMQTSILSDFIFGIKSSTLGFVALYVLAVLFGAPLTKKTERTFWTVLWIVSLSVFPISLRIHAAGQNWNHVFRIFHKSNSSVVVYQYQLLGTLIGAWVGCFCLPLDWNVQWKLYPIPVAIGAVFGTIGGILVGQGLSLVRKLSK</sequence>
<name>A0A1Y2BW77_9FUNG</name>
<keyword evidence="3" id="KW-0337">GPI-anchor biosynthesis</keyword>
<keyword evidence="5" id="KW-0256">Endoplasmic reticulum</keyword>
<dbReference type="InterPro" id="IPR009580">
    <property type="entry name" value="GPI_biosynthesis_protein_Pig-F"/>
</dbReference>
<protein>
    <recommendedName>
        <fullName evidence="11">PIG-F-domain-containing protein</fullName>
    </recommendedName>
</protein>
<dbReference type="GO" id="GO:0006506">
    <property type="term" value="P:GPI anchor biosynthetic process"/>
    <property type="evidence" value="ECO:0007669"/>
    <property type="project" value="UniProtKB-UniPathway"/>
</dbReference>
<keyword evidence="4 8" id="KW-0812">Transmembrane</keyword>
<evidence type="ECO:0000256" key="1">
    <source>
        <dbReference type="ARBA" id="ARBA00004477"/>
    </source>
</evidence>
<evidence type="ECO:0000256" key="3">
    <source>
        <dbReference type="ARBA" id="ARBA00022502"/>
    </source>
</evidence>
<dbReference type="EMBL" id="MCGO01000041">
    <property type="protein sequence ID" value="ORY39006.1"/>
    <property type="molecule type" value="Genomic_DNA"/>
</dbReference>
<comment type="pathway">
    <text evidence="2">Glycolipid biosynthesis; glycosylphosphatidylinositol-anchor biosynthesis.</text>
</comment>